<dbReference type="CDD" id="cd06257">
    <property type="entry name" value="DnaJ"/>
    <property type="match status" value="1"/>
</dbReference>
<dbReference type="PROSITE" id="PS00636">
    <property type="entry name" value="DNAJ_1"/>
    <property type="match status" value="1"/>
</dbReference>
<feature type="region of interest" description="Disordered" evidence="6">
    <location>
        <begin position="344"/>
        <end position="365"/>
    </location>
</feature>
<name>A0AAV6V480_9ARAC</name>
<feature type="compositionally biased region" description="Basic and acidic residues" evidence="6">
    <location>
        <begin position="455"/>
        <end position="481"/>
    </location>
</feature>
<evidence type="ECO:0000256" key="2">
    <source>
        <dbReference type="ARBA" id="ARBA00022771"/>
    </source>
</evidence>
<dbReference type="Pfam" id="PF21884">
    <property type="entry name" value="ZUO1-like_ZHD"/>
    <property type="match status" value="1"/>
</dbReference>
<feature type="compositionally biased region" description="Basic and acidic residues" evidence="6">
    <location>
        <begin position="404"/>
        <end position="428"/>
    </location>
</feature>
<dbReference type="FunFam" id="1.10.287.110:FF:000046">
    <property type="entry name" value="dnaJ homolog subfamily C member 21"/>
    <property type="match status" value="1"/>
</dbReference>
<dbReference type="SMART" id="SM00355">
    <property type="entry name" value="ZnF_C2H2"/>
    <property type="match status" value="2"/>
</dbReference>
<dbReference type="Proteomes" id="UP000827092">
    <property type="component" value="Unassembled WGS sequence"/>
</dbReference>
<dbReference type="GO" id="GO:0005737">
    <property type="term" value="C:cytoplasm"/>
    <property type="evidence" value="ECO:0007669"/>
    <property type="project" value="TreeGrafter"/>
</dbReference>
<feature type="compositionally biased region" description="Basic residues" evidence="6">
    <location>
        <begin position="383"/>
        <end position="392"/>
    </location>
</feature>
<evidence type="ECO:0000259" key="7">
    <source>
        <dbReference type="PROSITE" id="PS50076"/>
    </source>
</evidence>
<dbReference type="PANTHER" id="PTHR44029:SF1">
    <property type="entry name" value="DNAJ HOMOLOG SUBFAMILY C MEMBER 21"/>
    <property type="match status" value="1"/>
</dbReference>
<dbReference type="InterPro" id="IPR001623">
    <property type="entry name" value="DnaJ_domain"/>
</dbReference>
<feature type="region of interest" description="Disordered" evidence="6">
    <location>
        <begin position="501"/>
        <end position="527"/>
    </location>
</feature>
<dbReference type="SUPFAM" id="SSF46565">
    <property type="entry name" value="Chaperone J-domain"/>
    <property type="match status" value="1"/>
</dbReference>
<evidence type="ECO:0000256" key="1">
    <source>
        <dbReference type="ARBA" id="ARBA00022723"/>
    </source>
</evidence>
<organism evidence="8 9">
    <name type="scientific">Oedothorax gibbosus</name>
    <dbReference type="NCBI Taxonomy" id="931172"/>
    <lineage>
        <taxon>Eukaryota</taxon>
        <taxon>Metazoa</taxon>
        <taxon>Ecdysozoa</taxon>
        <taxon>Arthropoda</taxon>
        <taxon>Chelicerata</taxon>
        <taxon>Arachnida</taxon>
        <taxon>Araneae</taxon>
        <taxon>Araneomorphae</taxon>
        <taxon>Entelegynae</taxon>
        <taxon>Araneoidea</taxon>
        <taxon>Linyphiidae</taxon>
        <taxon>Erigoninae</taxon>
        <taxon>Oedothorax</taxon>
    </lineage>
</organism>
<feature type="domain" description="J" evidence="7">
    <location>
        <begin position="3"/>
        <end position="69"/>
    </location>
</feature>
<dbReference type="SUPFAM" id="SSF57667">
    <property type="entry name" value="beta-beta-alpha zinc fingers"/>
    <property type="match status" value="1"/>
</dbReference>
<keyword evidence="9" id="KW-1185">Reference proteome</keyword>
<evidence type="ECO:0000313" key="8">
    <source>
        <dbReference type="EMBL" id="KAG8191459.1"/>
    </source>
</evidence>
<protein>
    <recommendedName>
        <fullName evidence="4">DnaJ homolog subfamily C member 21</fullName>
    </recommendedName>
</protein>
<dbReference type="InterPro" id="IPR036236">
    <property type="entry name" value="Znf_C2H2_sf"/>
</dbReference>
<dbReference type="PROSITE" id="PS50076">
    <property type="entry name" value="DNAJ_2"/>
    <property type="match status" value="1"/>
</dbReference>
<sequence length="527" mass="61497">MRCHYEVLGVLPECSAEELKKAYRKLALEWHPDKNLERLSEATETFQLIQQAYEVLIDPQERAWYDRHKEDILRGDADEAYKDDCLNVYQYFNGSCFKGYNDDERGFYTVYRHVFETIANEDKPFLDKDDEDLEVPAFGNSNSSYEEVRTFYAYWQSYCTSKSYSWTDKYDLSDARRSGAGRQMIRMMEKENKKLRDQQKKARNEEVRELVAFVRKRDKRVQAHKKKEEERKIEKAKQAEELRRQQILERNKSFENYKESEWLTVEKERCEERYNELESSLDAAFGTATNIGDADEDSELGDALYCVACEKDFRSEKAMKNHENSKKHKENVILLKYLMEEEEKTMEDNGENISDNDCKNSSMSEEETCEALLEQLIKSSSSKSKKKKKKNKSVVVENPSNAENDVKDECDSELSSKIEEIKVDDCPEHSMPSMDTKPLPKSSSSSKKKTTKVKATSDKVPKDDYSSDKDEEGEKPSTHCETCKIDYKSRNKLFAHLKESGHAIYKNDNPKQNSSNASMKKKKKKKC</sequence>
<dbReference type="InterPro" id="IPR018253">
    <property type="entry name" value="DnaJ_domain_CS"/>
</dbReference>
<dbReference type="EMBL" id="JAFNEN010000159">
    <property type="protein sequence ID" value="KAG8191459.1"/>
    <property type="molecule type" value="Genomic_DNA"/>
</dbReference>
<dbReference type="SMART" id="SM00451">
    <property type="entry name" value="ZnF_U1"/>
    <property type="match status" value="1"/>
</dbReference>
<dbReference type="InterPro" id="IPR013087">
    <property type="entry name" value="Znf_C2H2_type"/>
</dbReference>
<evidence type="ECO:0000256" key="4">
    <source>
        <dbReference type="ARBA" id="ARBA00074367"/>
    </source>
</evidence>
<feature type="coiled-coil region" evidence="5">
    <location>
        <begin position="185"/>
        <end position="246"/>
    </location>
</feature>
<feature type="compositionally biased region" description="Polar residues" evidence="6">
    <location>
        <begin position="351"/>
        <end position="363"/>
    </location>
</feature>
<keyword evidence="3" id="KW-0862">Zinc</keyword>
<dbReference type="InterPro" id="IPR003604">
    <property type="entry name" value="Matrin/U1-like-C_Znf_C2H2"/>
</dbReference>
<keyword evidence="1" id="KW-0479">Metal-binding</keyword>
<dbReference type="GO" id="GO:0003676">
    <property type="term" value="F:nucleic acid binding"/>
    <property type="evidence" value="ECO:0007669"/>
    <property type="project" value="InterPro"/>
</dbReference>
<gene>
    <name evidence="8" type="ORF">JTE90_020708</name>
</gene>
<evidence type="ECO:0000256" key="5">
    <source>
        <dbReference type="SAM" id="Coils"/>
    </source>
</evidence>
<dbReference type="InterPro" id="IPR051964">
    <property type="entry name" value="Chaperone_stress_response"/>
</dbReference>
<dbReference type="GO" id="GO:0008270">
    <property type="term" value="F:zinc ion binding"/>
    <property type="evidence" value="ECO:0007669"/>
    <property type="project" value="UniProtKB-KW"/>
</dbReference>
<dbReference type="SMART" id="SM00271">
    <property type="entry name" value="DnaJ"/>
    <property type="match status" value="1"/>
</dbReference>
<dbReference type="Gene3D" id="1.10.287.110">
    <property type="entry name" value="DnaJ domain"/>
    <property type="match status" value="1"/>
</dbReference>
<keyword evidence="2" id="KW-0863">Zinc-finger</keyword>
<comment type="caution">
    <text evidence="8">The sequence shown here is derived from an EMBL/GenBank/DDBJ whole genome shotgun (WGS) entry which is preliminary data.</text>
</comment>
<dbReference type="InterPro" id="IPR022755">
    <property type="entry name" value="Znf_C2H2_jaz"/>
</dbReference>
<proteinExistence type="predicted"/>
<keyword evidence="5" id="KW-0175">Coiled coil</keyword>
<evidence type="ECO:0000313" key="9">
    <source>
        <dbReference type="Proteomes" id="UP000827092"/>
    </source>
</evidence>
<dbReference type="PANTHER" id="PTHR44029">
    <property type="entry name" value="DNAJ HOMOLOG SUBFAMILY C MEMBER 21"/>
    <property type="match status" value="1"/>
</dbReference>
<dbReference type="PRINTS" id="PR00625">
    <property type="entry name" value="JDOMAIN"/>
</dbReference>
<dbReference type="InterPro" id="IPR036869">
    <property type="entry name" value="J_dom_sf"/>
</dbReference>
<accession>A0AAV6V480</accession>
<reference evidence="8 9" key="1">
    <citation type="journal article" date="2022" name="Nat. Ecol. Evol.">
        <title>A masculinizing supergene underlies an exaggerated male reproductive morph in a spider.</title>
        <authorList>
            <person name="Hendrickx F."/>
            <person name="De Corte Z."/>
            <person name="Sonet G."/>
            <person name="Van Belleghem S.M."/>
            <person name="Kostlbacher S."/>
            <person name="Vangestel C."/>
        </authorList>
    </citation>
    <scope>NUCLEOTIDE SEQUENCE [LARGE SCALE GENOMIC DNA]</scope>
    <source>
        <strain evidence="8">W744_W776</strain>
    </source>
</reference>
<dbReference type="AlphaFoldDB" id="A0AAV6V480"/>
<dbReference type="Gene3D" id="3.30.160.60">
    <property type="entry name" value="Classic Zinc Finger"/>
    <property type="match status" value="1"/>
</dbReference>
<dbReference type="Pfam" id="PF12171">
    <property type="entry name" value="zf-C2H2_jaz"/>
    <property type="match status" value="1"/>
</dbReference>
<feature type="region of interest" description="Disordered" evidence="6">
    <location>
        <begin position="380"/>
        <end position="481"/>
    </location>
</feature>
<dbReference type="Pfam" id="PF00226">
    <property type="entry name" value="DnaJ"/>
    <property type="match status" value="1"/>
</dbReference>
<evidence type="ECO:0000256" key="6">
    <source>
        <dbReference type="SAM" id="MobiDB-lite"/>
    </source>
</evidence>
<evidence type="ECO:0000256" key="3">
    <source>
        <dbReference type="ARBA" id="ARBA00022833"/>
    </source>
</evidence>
<dbReference type="PROSITE" id="PS00028">
    <property type="entry name" value="ZINC_FINGER_C2H2_1"/>
    <property type="match status" value="2"/>
</dbReference>
<dbReference type="InterPro" id="IPR054076">
    <property type="entry name" value="ZUO1-like_ZHD"/>
</dbReference>